<name>A0AAV4UJW5_9ARAC</name>
<proteinExistence type="predicted"/>
<evidence type="ECO:0000313" key="1">
    <source>
        <dbReference type="EMBL" id="GIY57810.1"/>
    </source>
</evidence>
<comment type="caution">
    <text evidence="1">The sequence shown here is derived from an EMBL/GenBank/DDBJ whole genome shotgun (WGS) entry which is preliminary data.</text>
</comment>
<protein>
    <submittedName>
        <fullName evidence="1">Uncharacterized protein</fullName>
    </submittedName>
</protein>
<keyword evidence="2" id="KW-1185">Reference proteome</keyword>
<organism evidence="1 2">
    <name type="scientific">Caerostris darwini</name>
    <dbReference type="NCBI Taxonomy" id="1538125"/>
    <lineage>
        <taxon>Eukaryota</taxon>
        <taxon>Metazoa</taxon>
        <taxon>Ecdysozoa</taxon>
        <taxon>Arthropoda</taxon>
        <taxon>Chelicerata</taxon>
        <taxon>Arachnida</taxon>
        <taxon>Araneae</taxon>
        <taxon>Araneomorphae</taxon>
        <taxon>Entelegynae</taxon>
        <taxon>Araneoidea</taxon>
        <taxon>Araneidae</taxon>
        <taxon>Caerostris</taxon>
    </lineage>
</organism>
<sequence length="94" mass="10650">MIHNHNLLTVHQALKPIYINITLPTPNPYHPETIIRTSDDIPPPILSPATHSRRSKQQGFHDFSAHVLHVANRCLLRGHIPVEPNITVCTHVFC</sequence>
<dbReference type="EMBL" id="BPLQ01011419">
    <property type="protein sequence ID" value="GIY57810.1"/>
    <property type="molecule type" value="Genomic_DNA"/>
</dbReference>
<evidence type="ECO:0000313" key="2">
    <source>
        <dbReference type="Proteomes" id="UP001054837"/>
    </source>
</evidence>
<dbReference type="Proteomes" id="UP001054837">
    <property type="component" value="Unassembled WGS sequence"/>
</dbReference>
<accession>A0AAV4UJW5</accession>
<reference evidence="1 2" key="1">
    <citation type="submission" date="2021-06" db="EMBL/GenBank/DDBJ databases">
        <title>Caerostris darwini draft genome.</title>
        <authorList>
            <person name="Kono N."/>
            <person name="Arakawa K."/>
        </authorList>
    </citation>
    <scope>NUCLEOTIDE SEQUENCE [LARGE SCALE GENOMIC DNA]</scope>
</reference>
<dbReference type="AlphaFoldDB" id="A0AAV4UJW5"/>
<gene>
    <name evidence="1" type="ORF">CDAR_385241</name>
</gene>